<reference evidence="2 3" key="1">
    <citation type="journal article" date="2014" name="Science">
        <title>Plant genetics. Early allopolyploid evolution in the post-Neolithic Brassica napus oilseed genome.</title>
        <authorList>
            <person name="Chalhoub B."/>
            <person name="Denoeud F."/>
            <person name="Liu S."/>
            <person name="Parkin I.A."/>
            <person name="Tang H."/>
            <person name="Wang X."/>
            <person name="Chiquet J."/>
            <person name="Belcram H."/>
            <person name="Tong C."/>
            <person name="Samans B."/>
            <person name="Correa M."/>
            <person name="Da Silva C."/>
            <person name="Just J."/>
            <person name="Falentin C."/>
            <person name="Koh C.S."/>
            <person name="Le Clainche I."/>
            <person name="Bernard M."/>
            <person name="Bento P."/>
            <person name="Noel B."/>
            <person name="Labadie K."/>
            <person name="Alberti A."/>
            <person name="Charles M."/>
            <person name="Arnaud D."/>
            <person name="Guo H."/>
            <person name="Daviaud C."/>
            <person name="Alamery S."/>
            <person name="Jabbari K."/>
            <person name="Zhao M."/>
            <person name="Edger P.P."/>
            <person name="Chelaifa H."/>
            <person name="Tack D."/>
            <person name="Lassalle G."/>
            <person name="Mestiri I."/>
            <person name="Schnel N."/>
            <person name="Le Paslier M.C."/>
            <person name="Fan G."/>
            <person name="Renault V."/>
            <person name="Bayer P.E."/>
            <person name="Golicz A.A."/>
            <person name="Manoli S."/>
            <person name="Lee T.H."/>
            <person name="Thi V.H."/>
            <person name="Chalabi S."/>
            <person name="Hu Q."/>
            <person name="Fan C."/>
            <person name="Tollenaere R."/>
            <person name="Lu Y."/>
            <person name="Battail C."/>
            <person name="Shen J."/>
            <person name="Sidebottom C.H."/>
            <person name="Wang X."/>
            <person name="Canaguier A."/>
            <person name="Chauveau A."/>
            <person name="Berard A."/>
            <person name="Deniot G."/>
            <person name="Guan M."/>
            <person name="Liu Z."/>
            <person name="Sun F."/>
            <person name="Lim Y.P."/>
            <person name="Lyons E."/>
            <person name="Town C.D."/>
            <person name="Bancroft I."/>
            <person name="Wang X."/>
            <person name="Meng J."/>
            <person name="Ma J."/>
            <person name="Pires J.C."/>
            <person name="King G.J."/>
            <person name="Brunel D."/>
            <person name="Delourme R."/>
            <person name="Renard M."/>
            <person name="Aury J.M."/>
            <person name="Adams K.L."/>
            <person name="Batley J."/>
            <person name="Snowdon R.J."/>
            <person name="Tost J."/>
            <person name="Edwards D."/>
            <person name="Zhou Y."/>
            <person name="Hua W."/>
            <person name="Sharpe A.G."/>
            <person name="Paterson A.H."/>
            <person name="Guan C."/>
            <person name="Wincker P."/>
        </authorList>
    </citation>
    <scope>NUCLEOTIDE SEQUENCE [LARGE SCALE GENOMIC DNA]</scope>
    <source>
        <strain evidence="3">cv. Darmor-bzh</strain>
    </source>
</reference>
<dbReference type="EMBL" id="HG994363">
    <property type="protein sequence ID" value="CAF2049190.1"/>
    <property type="molecule type" value="Genomic_DNA"/>
</dbReference>
<proteinExistence type="predicted"/>
<accession>A0A078FEQ5</accession>
<dbReference type="AlphaFoldDB" id="A0A078FEQ5"/>
<evidence type="ECO:0000313" key="3">
    <source>
        <dbReference type="Proteomes" id="UP000028999"/>
    </source>
</evidence>
<reference evidence="2" key="2">
    <citation type="submission" date="2014-06" db="EMBL/GenBank/DDBJ databases">
        <authorList>
            <person name="Genoscope - CEA"/>
        </authorList>
    </citation>
    <scope>NUCLEOTIDE SEQUENCE</scope>
</reference>
<organism evidence="2 3">
    <name type="scientific">Brassica napus</name>
    <name type="common">Rape</name>
    <dbReference type="NCBI Taxonomy" id="3708"/>
    <lineage>
        <taxon>Eukaryota</taxon>
        <taxon>Viridiplantae</taxon>
        <taxon>Streptophyta</taxon>
        <taxon>Embryophyta</taxon>
        <taxon>Tracheophyta</taxon>
        <taxon>Spermatophyta</taxon>
        <taxon>Magnoliopsida</taxon>
        <taxon>eudicotyledons</taxon>
        <taxon>Gunneridae</taxon>
        <taxon>Pentapetalae</taxon>
        <taxon>rosids</taxon>
        <taxon>malvids</taxon>
        <taxon>Brassicales</taxon>
        <taxon>Brassicaceae</taxon>
        <taxon>Brassiceae</taxon>
        <taxon>Brassica</taxon>
    </lineage>
</organism>
<evidence type="ECO:0000313" key="2">
    <source>
        <dbReference type="EMBL" id="CDY11434.1"/>
    </source>
</evidence>
<dbReference type="Gramene" id="CDY11434">
    <property type="protein sequence ID" value="CDY11434"/>
    <property type="gene ID" value="GSBRNA2T00049500001"/>
</dbReference>
<dbReference type="Proteomes" id="UP001295469">
    <property type="component" value="Chromosome A09"/>
</dbReference>
<reference evidence="1" key="3">
    <citation type="submission" date="2021-01" db="EMBL/GenBank/DDBJ databases">
        <authorList>
            <consortium name="Genoscope - CEA"/>
            <person name="William W."/>
        </authorList>
    </citation>
    <scope>NUCLEOTIDE SEQUENCE</scope>
</reference>
<sequence length="50" mass="5761">MRIFQSQVTLAPTVRAAVDRQIRDRLLSIKPSPCFQPPLLQVYFAFTRPS</sequence>
<name>A0A078FEQ5_BRANA</name>
<dbReference type="EMBL" id="LK032011">
    <property type="protein sequence ID" value="CDY11434.1"/>
    <property type="molecule type" value="Genomic_DNA"/>
</dbReference>
<protein>
    <submittedName>
        <fullName evidence="1">(rape) hypothetical protein</fullName>
    </submittedName>
    <submittedName>
        <fullName evidence="2">BnaA09g40000D protein</fullName>
    </submittedName>
</protein>
<dbReference type="PaxDb" id="3708-A0A078FEQ5"/>
<evidence type="ECO:0000313" key="1">
    <source>
        <dbReference type="EMBL" id="CAF2049190.1"/>
    </source>
</evidence>
<keyword evidence="3" id="KW-1185">Reference proteome</keyword>
<dbReference type="Proteomes" id="UP000028999">
    <property type="component" value="Unassembled WGS sequence"/>
</dbReference>
<gene>
    <name evidence="2" type="primary">BnaA09g40000D</name>
    <name evidence="1" type="ORF">DARMORV10_A09P54510.1</name>
    <name evidence="2" type="ORF">GSBRNA2T00049500001</name>
</gene>